<dbReference type="AlphaFoldDB" id="A0A841HEM8"/>
<reference evidence="1" key="1">
    <citation type="submission" date="2020-08" db="EMBL/GenBank/DDBJ databases">
        <title>Genomic Encyclopedia of Type Strains, Phase IV (KMG-IV): sequencing the most valuable type-strain genomes for metagenomic binning, comparative biology and taxonomic classification.</title>
        <authorList>
            <person name="Goeker M."/>
        </authorList>
    </citation>
    <scope>NUCLEOTIDE SEQUENCE</scope>
    <source>
        <strain evidence="1">DSM 669</strain>
    </source>
</reference>
<sequence length="48" mass="5726">MADMRFKLRHNYSIWDETEDLVWFLADRLISVPYDKFQIMAGLCGNSQ</sequence>
<protein>
    <submittedName>
        <fullName evidence="1">Uncharacterized protein</fullName>
    </submittedName>
</protein>
<comment type="caution">
    <text evidence="1">The sequence shown here is derived from an EMBL/GenBank/DDBJ whole genome shotgun (WGS) entry which is preliminary data.</text>
</comment>
<organism evidence="1 2">
    <name type="scientific">Halobacterium salinarum</name>
    <name type="common">Halobacterium halobium</name>
    <dbReference type="NCBI Taxonomy" id="2242"/>
    <lineage>
        <taxon>Archaea</taxon>
        <taxon>Methanobacteriati</taxon>
        <taxon>Methanobacteriota</taxon>
        <taxon>Stenosarchaea group</taxon>
        <taxon>Halobacteria</taxon>
        <taxon>Halobacteriales</taxon>
        <taxon>Halobacteriaceae</taxon>
        <taxon>Halobacterium</taxon>
    </lineage>
</organism>
<name>A0A841HEM8_HALSI</name>
<dbReference type="EMBL" id="JACHGX010000030">
    <property type="protein sequence ID" value="MBB6091143.1"/>
    <property type="molecule type" value="Genomic_DNA"/>
</dbReference>
<dbReference type="Proteomes" id="UP000642919">
    <property type="component" value="Unassembled WGS sequence"/>
</dbReference>
<accession>A0A841HEM8</accession>
<proteinExistence type="predicted"/>
<evidence type="ECO:0000313" key="1">
    <source>
        <dbReference type="EMBL" id="MBB6091143.1"/>
    </source>
</evidence>
<gene>
    <name evidence="1" type="ORF">HNR49_002534</name>
</gene>
<evidence type="ECO:0000313" key="2">
    <source>
        <dbReference type="Proteomes" id="UP000642919"/>
    </source>
</evidence>